<dbReference type="Pfam" id="PF00271">
    <property type="entry name" value="Helicase_C"/>
    <property type="match status" value="1"/>
</dbReference>
<gene>
    <name evidence="13" type="primary">mfd</name>
    <name evidence="16" type="ORF">M998_3754</name>
</gene>
<dbReference type="InterPro" id="IPR003711">
    <property type="entry name" value="CarD-like/TRCF_RID"/>
</dbReference>
<dbReference type="PROSITE" id="PS51194">
    <property type="entry name" value="HELICASE_CTER"/>
    <property type="match status" value="1"/>
</dbReference>
<evidence type="ECO:0000256" key="4">
    <source>
        <dbReference type="ARBA" id="ARBA00022763"/>
    </source>
</evidence>
<dbReference type="InterPro" id="IPR011545">
    <property type="entry name" value="DEAD/DEAH_box_helicase_dom"/>
</dbReference>
<dbReference type="GO" id="GO:0005524">
    <property type="term" value="F:ATP binding"/>
    <property type="evidence" value="ECO:0007669"/>
    <property type="project" value="UniProtKB-UniRule"/>
</dbReference>
<dbReference type="FunFam" id="2.40.10.170:FF:000007">
    <property type="entry name" value="Transcription-repair-coupling factor"/>
    <property type="match status" value="1"/>
</dbReference>
<dbReference type="PANTHER" id="PTHR47964">
    <property type="entry name" value="ATP-DEPENDENT DNA HELICASE HOMOLOG RECG, CHLOROPLASTIC"/>
    <property type="match status" value="1"/>
</dbReference>
<keyword evidence="9 13" id="KW-0234">DNA repair</keyword>
<keyword evidence="2 13" id="KW-0963">Cytoplasm</keyword>
<keyword evidence="17" id="KW-1185">Reference proteome</keyword>
<evidence type="ECO:0000256" key="1">
    <source>
        <dbReference type="ARBA" id="ARBA00004496"/>
    </source>
</evidence>
<reference evidence="16 17" key="1">
    <citation type="submission" date="2016-04" db="EMBL/GenBank/DDBJ databases">
        <title>ATOL: Assembling a taxonomically balanced genome-scale reconstruction of the evolutionary history of the Enterobacteriaceae.</title>
        <authorList>
            <person name="Plunkett G.III."/>
            <person name="Neeno-Eckwall E.C."/>
            <person name="Glasner J.D."/>
            <person name="Perna N.T."/>
        </authorList>
    </citation>
    <scope>NUCLEOTIDE SEQUENCE [LARGE SCALE GENOMIC DNA]</scope>
    <source>
        <strain evidence="16 17">ATCC 35613</strain>
    </source>
</reference>
<evidence type="ECO:0000256" key="2">
    <source>
        <dbReference type="ARBA" id="ARBA00022490"/>
    </source>
</evidence>
<dbReference type="NCBIfam" id="TIGR00580">
    <property type="entry name" value="mfd"/>
    <property type="match status" value="1"/>
</dbReference>
<dbReference type="PROSITE" id="PS51192">
    <property type="entry name" value="HELICASE_ATP_BIND_1"/>
    <property type="match status" value="1"/>
</dbReference>
<sequence length="1194" mass="135756">MEPPSLGFVVFFIIDCLFALLSDKLRGKAGCFTHNYLTHCCEKPNIFMSSKTRYELPSRSGDVRHLGCLIGAAGALECGEMIERHQGPVVIITRDMQNALRLRDEIQQFTHYPIETLSDWETLPYDNFSPHQEIISQRLSTLYRLPNLQKGALILPVNTLMQKVCPSDFLTGHALVMAKGDKLSRDNLRDELDKAGYRHVEQVLEHGEYATRGALLDLFPMGSSLPFRIDFFDDEIDSLRTFDVDSQRTLEEVSRINLLPAHEFPTDKEAIERFRSQWRERFEVRRDPEHIYQQVSKNTLPTGIEYWQPLFFPEPLPSLFDYLPNNTLLVSQSLQEAAERFQTDTQQRFESRGVDPMRPLLPPSELWLTVEQLNQSLKKWPRVQLSTEQLADKAANTNLDYLPLPDIGTQGQSKTPLEKLRQFTEHFDGTIVFSVESEGRRETVNELLARLKIRPEIIDSYASPTHNRFAITIGTAEHGFIQSSLNKALICESDLLGERVVRRRADNRRTINTDTLIRNLAELRPGQPVVHIEHGVGRYQGLTTLEAGGIKAEYLILTYAGSDKLYVPVSSLHLISRYAGGADDNAPLHKLGSDSWGRARQKAAEKVRDVAAELLDVYAQRAAKAGFAFKHDKQQYQEFCQGFPYETTPDQEMAINAVLSDMCQPLAMDRLVCGDVGFGKTEVAMRAAFLAVNNNKQVAVLVPTTLLAQQHFDNFKDRFANWPVRIEMLSRFKTAKEQQHIIAETTEGKVDILIGTHKLLQSDIVWKDLGLLVVDEEHRFGVRHKERIKAMRADVDILTLTATPIPRTLNMAMSGMRDLSIIATPPARRLAVKTFVRQYDELVVREAILRETLRGGQVYYLYNDVENIEKAKARLEELVPEARFVVGHGQMRERELERVMNDFHHQRFNVLICTTIIETGIDIPTANTIIIERADHFGLAQLHQLRGRVGRSHHQAYAYLLTPHPKAMTTDAHKRLEAISSLEDLGAGFALATHDLEIRGAGELLGEDQSGQMTTIGFTLYMELLESAVDALKEGREPSLEDLTSQQTEVELRMPVLLPDDYIHDVNIRLSFYKRIASAKEKSELDDLRTELIDRFGKLPDAAKFLLASAAIRLQAQALGVKRIEAHEKGGFIEFGEKNKVNPSFLIRLLQEQSKTYRLDGPVRLKFFHDLADRVVRLDFIKQLLTDFEENLLP</sequence>
<evidence type="ECO:0000256" key="5">
    <source>
        <dbReference type="ARBA" id="ARBA00022801"/>
    </source>
</evidence>
<feature type="domain" description="Helicase ATP-binding" evidence="14">
    <location>
        <begin position="661"/>
        <end position="822"/>
    </location>
</feature>
<keyword evidence="3 13" id="KW-0547">Nucleotide-binding</keyword>
<dbReference type="SMART" id="SM00982">
    <property type="entry name" value="TRCF"/>
    <property type="match status" value="1"/>
</dbReference>
<dbReference type="Proteomes" id="UP000078224">
    <property type="component" value="Unassembled WGS sequence"/>
</dbReference>
<dbReference type="InterPro" id="IPR004576">
    <property type="entry name" value="Mfd"/>
</dbReference>
<evidence type="ECO:0000256" key="12">
    <source>
        <dbReference type="ARBA" id="ARBA00070128"/>
    </source>
</evidence>
<keyword evidence="8 13" id="KW-0238">DNA-binding</keyword>
<evidence type="ECO:0000256" key="8">
    <source>
        <dbReference type="ARBA" id="ARBA00023125"/>
    </source>
</evidence>
<dbReference type="SUPFAM" id="SSF141259">
    <property type="entry name" value="CarD-like"/>
    <property type="match status" value="1"/>
</dbReference>
<comment type="similarity">
    <text evidence="11 13">In the C-terminal section; belongs to the helicase family. RecG subfamily.</text>
</comment>
<evidence type="ECO:0000313" key="16">
    <source>
        <dbReference type="EMBL" id="OAT47341.1"/>
    </source>
</evidence>
<dbReference type="InterPro" id="IPR036101">
    <property type="entry name" value="CarD-like/TRCF_RID_sf"/>
</dbReference>
<keyword evidence="7 13" id="KW-0067">ATP-binding</keyword>
<proteinExistence type="inferred from homology"/>
<dbReference type="FunFam" id="3.30.2060.10:FF:000002">
    <property type="entry name" value="Transcription-repair-coupling factor"/>
    <property type="match status" value="1"/>
</dbReference>
<dbReference type="Gene3D" id="3.30.2060.10">
    <property type="entry name" value="Penicillin-binding protein 1b domain"/>
    <property type="match status" value="1"/>
</dbReference>
<dbReference type="Pfam" id="PF00270">
    <property type="entry name" value="DEAD"/>
    <property type="match status" value="1"/>
</dbReference>
<dbReference type="AlphaFoldDB" id="A0A1B7JHC5"/>
<comment type="caution">
    <text evidence="16">The sequence shown here is derived from an EMBL/GenBank/DDBJ whole genome shotgun (WGS) entry which is preliminary data.</text>
</comment>
<evidence type="ECO:0000259" key="14">
    <source>
        <dbReference type="PROSITE" id="PS51192"/>
    </source>
</evidence>
<dbReference type="InterPro" id="IPR037235">
    <property type="entry name" value="TRCF-like_C_D7"/>
</dbReference>
<evidence type="ECO:0000256" key="9">
    <source>
        <dbReference type="ARBA" id="ARBA00023204"/>
    </source>
</evidence>
<dbReference type="Pfam" id="PF17757">
    <property type="entry name" value="UvrB_inter"/>
    <property type="match status" value="1"/>
</dbReference>
<dbReference type="InterPro" id="IPR048635">
    <property type="entry name" value="MFD_D3"/>
</dbReference>
<evidence type="ECO:0000256" key="7">
    <source>
        <dbReference type="ARBA" id="ARBA00022840"/>
    </source>
</evidence>
<dbReference type="CDD" id="cd18810">
    <property type="entry name" value="SF2_C_TRCF"/>
    <property type="match status" value="1"/>
</dbReference>
<name>A0A1B7JHC5_9GAMM</name>
<dbReference type="InterPro" id="IPR014001">
    <property type="entry name" value="Helicase_ATP-bd"/>
</dbReference>
<dbReference type="GO" id="GO:0006355">
    <property type="term" value="P:regulation of DNA-templated transcription"/>
    <property type="evidence" value="ECO:0007669"/>
    <property type="project" value="UniProtKB-UniRule"/>
</dbReference>
<dbReference type="GO" id="GO:0000716">
    <property type="term" value="P:transcription-coupled nucleotide-excision repair, DNA damage recognition"/>
    <property type="evidence" value="ECO:0007669"/>
    <property type="project" value="UniProtKB-UniRule"/>
</dbReference>
<comment type="subcellular location">
    <subcellularLocation>
        <location evidence="1 13">Cytoplasm</location>
    </subcellularLocation>
</comment>
<dbReference type="GO" id="GO:0005737">
    <property type="term" value="C:cytoplasm"/>
    <property type="evidence" value="ECO:0007669"/>
    <property type="project" value="UniProtKB-SubCell"/>
</dbReference>
<protein>
    <recommendedName>
        <fullName evidence="12 13">Transcription-repair-coupling factor</fullName>
        <shortName evidence="13">TRCF</shortName>
        <ecNumber evidence="13">3.6.4.-</ecNumber>
    </recommendedName>
</protein>
<evidence type="ECO:0000259" key="15">
    <source>
        <dbReference type="PROSITE" id="PS51194"/>
    </source>
</evidence>
<dbReference type="InterPro" id="IPR047112">
    <property type="entry name" value="RecG/Mfd"/>
</dbReference>
<dbReference type="InterPro" id="IPR001650">
    <property type="entry name" value="Helicase_C-like"/>
</dbReference>
<dbReference type="Gene3D" id="3.40.50.300">
    <property type="entry name" value="P-loop containing nucleotide triphosphate hydrolases"/>
    <property type="match status" value="2"/>
</dbReference>
<dbReference type="Gene3D" id="2.40.10.170">
    <property type="match status" value="1"/>
</dbReference>
<dbReference type="PATRIC" id="fig|1354272.4.peg.3839"/>
<evidence type="ECO:0000256" key="11">
    <source>
        <dbReference type="ARBA" id="ARBA00061399"/>
    </source>
</evidence>
<evidence type="ECO:0000256" key="3">
    <source>
        <dbReference type="ARBA" id="ARBA00022741"/>
    </source>
</evidence>
<comment type="similarity">
    <text evidence="10 13">In the N-terminal section; belongs to the UvrB family.</text>
</comment>
<dbReference type="GO" id="GO:0016787">
    <property type="term" value="F:hydrolase activity"/>
    <property type="evidence" value="ECO:0007669"/>
    <property type="project" value="UniProtKB-KW"/>
</dbReference>
<accession>A0A1B7JHC5</accession>
<dbReference type="Gene3D" id="3.40.50.11180">
    <property type="match status" value="1"/>
</dbReference>
<dbReference type="NCBIfam" id="NF007966">
    <property type="entry name" value="PRK10689.1"/>
    <property type="match status" value="1"/>
</dbReference>
<dbReference type="Gene3D" id="3.40.50.11140">
    <property type="match status" value="1"/>
</dbReference>
<dbReference type="InterPro" id="IPR027417">
    <property type="entry name" value="P-loop_NTPase"/>
</dbReference>
<evidence type="ECO:0000256" key="10">
    <source>
        <dbReference type="ARBA" id="ARBA00061104"/>
    </source>
</evidence>
<dbReference type="FunFam" id="3.40.50.300:FF:000546">
    <property type="entry name" value="Transcription-repair-coupling factor"/>
    <property type="match status" value="1"/>
</dbReference>
<dbReference type="SMART" id="SM00487">
    <property type="entry name" value="DEXDc"/>
    <property type="match status" value="1"/>
</dbReference>
<dbReference type="SMART" id="SM01058">
    <property type="entry name" value="CarD_TRCF"/>
    <property type="match status" value="1"/>
</dbReference>
<dbReference type="EC" id="3.6.4.-" evidence="13"/>
<evidence type="ECO:0000256" key="13">
    <source>
        <dbReference type="HAMAP-Rule" id="MF_00969"/>
    </source>
</evidence>
<evidence type="ECO:0000256" key="6">
    <source>
        <dbReference type="ARBA" id="ARBA00022806"/>
    </source>
</evidence>
<organism evidence="16 17">
    <name type="scientific">Providencia heimbachae ATCC 35613</name>
    <dbReference type="NCBI Taxonomy" id="1354272"/>
    <lineage>
        <taxon>Bacteria</taxon>
        <taxon>Pseudomonadati</taxon>
        <taxon>Pseudomonadota</taxon>
        <taxon>Gammaproteobacteria</taxon>
        <taxon>Enterobacterales</taxon>
        <taxon>Morganellaceae</taxon>
        <taxon>Providencia</taxon>
    </lineage>
</organism>
<dbReference type="InterPro" id="IPR005118">
    <property type="entry name" value="TRCF_C"/>
</dbReference>
<dbReference type="Pfam" id="PF21132">
    <property type="entry name" value="MFD_D3"/>
    <property type="match status" value="1"/>
</dbReference>
<dbReference type="CDD" id="cd17991">
    <property type="entry name" value="DEXHc_TRCF"/>
    <property type="match status" value="1"/>
</dbReference>
<keyword evidence="4 13" id="KW-0227">DNA damage</keyword>
<keyword evidence="5 13" id="KW-0378">Hydrolase</keyword>
<dbReference type="GO" id="GO:0003684">
    <property type="term" value="F:damaged DNA binding"/>
    <property type="evidence" value="ECO:0007669"/>
    <property type="project" value="InterPro"/>
</dbReference>
<dbReference type="SUPFAM" id="SSF52540">
    <property type="entry name" value="P-loop containing nucleoside triphosphate hydrolases"/>
    <property type="match status" value="4"/>
</dbReference>
<feature type="domain" description="Helicase C-terminal" evidence="15">
    <location>
        <begin position="835"/>
        <end position="997"/>
    </location>
</feature>
<dbReference type="Pfam" id="PF03461">
    <property type="entry name" value="TRCF"/>
    <property type="match status" value="1"/>
</dbReference>
<dbReference type="Gene3D" id="3.90.1150.50">
    <property type="entry name" value="Transcription-repair-coupling factor, D7 domain"/>
    <property type="match status" value="1"/>
</dbReference>
<comment type="function">
    <text evidence="13">Couples transcription and DNA repair by recognizing RNA polymerase (RNAP) stalled at DNA lesions. Mediates ATP-dependent release of RNAP and its truncated transcript from the DNA, and recruitment of nucleotide excision repair machinery to the damaged site.</text>
</comment>
<dbReference type="EMBL" id="LXEW01000052">
    <property type="protein sequence ID" value="OAT47341.1"/>
    <property type="molecule type" value="Genomic_DNA"/>
</dbReference>
<dbReference type="GO" id="GO:0003678">
    <property type="term" value="F:DNA helicase activity"/>
    <property type="evidence" value="ECO:0007669"/>
    <property type="project" value="TreeGrafter"/>
</dbReference>
<evidence type="ECO:0000313" key="17">
    <source>
        <dbReference type="Proteomes" id="UP000078224"/>
    </source>
</evidence>
<dbReference type="SUPFAM" id="SSF143517">
    <property type="entry name" value="TRCF domain-like"/>
    <property type="match status" value="1"/>
</dbReference>
<dbReference type="HAMAP" id="MF_00969">
    <property type="entry name" value="TRCF"/>
    <property type="match status" value="1"/>
</dbReference>
<dbReference type="SMART" id="SM00490">
    <property type="entry name" value="HELICc"/>
    <property type="match status" value="1"/>
</dbReference>
<dbReference type="Pfam" id="PF02559">
    <property type="entry name" value="CarD_TRCF_RID"/>
    <property type="match status" value="1"/>
</dbReference>
<dbReference type="FunFam" id="3.40.50.300:FF:000300">
    <property type="entry name" value="Transcription-repair-coupling factor"/>
    <property type="match status" value="1"/>
</dbReference>
<dbReference type="PANTHER" id="PTHR47964:SF1">
    <property type="entry name" value="ATP-DEPENDENT DNA HELICASE HOMOLOG RECG, CHLOROPLASTIC"/>
    <property type="match status" value="1"/>
</dbReference>
<keyword evidence="6" id="KW-0347">Helicase</keyword>
<dbReference type="InterPro" id="IPR041471">
    <property type="entry name" value="UvrB_inter"/>
</dbReference>